<name>A0A1L9SQZ0_9EURO</name>
<dbReference type="AlphaFoldDB" id="A0A1L9SQZ0"/>
<gene>
    <name evidence="1" type="ORF">ASPZODRAFT_959491</name>
</gene>
<organism evidence="1 2">
    <name type="scientific">Penicilliopsis zonata CBS 506.65</name>
    <dbReference type="NCBI Taxonomy" id="1073090"/>
    <lineage>
        <taxon>Eukaryota</taxon>
        <taxon>Fungi</taxon>
        <taxon>Dikarya</taxon>
        <taxon>Ascomycota</taxon>
        <taxon>Pezizomycotina</taxon>
        <taxon>Eurotiomycetes</taxon>
        <taxon>Eurotiomycetidae</taxon>
        <taxon>Eurotiales</taxon>
        <taxon>Aspergillaceae</taxon>
        <taxon>Penicilliopsis</taxon>
    </lineage>
</organism>
<keyword evidence="2" id="KW-1185">Reference proteome</keyword>
<accession>A0A1L9SQZ0</accession>
<dbReference type="EMBL" id="KV878337">
    <property type="protein sequence ID" value="OJJ49514.1"/>
    <property type="molecule type" value="Genomic_DNA"/>
</dbReference>
<reference evidence="2" key="1">
    <citation type="journal article" date="2017" name="Genome Biol.">
        <title>Comparative genomics reveals high biological diversity and specific adaptations in the industrially and medically important fungal genus Aspergillus.</title>
        <authorList>
            <person name="de Vries R.P."/>
            <person name="Riley R."/>
            <person name="Wiebenga A."/>
            <person name="Aguilar-Osorio G."/>
            <person name="Amillis S."/>
            <person name="Uchima C.A."/>
            <person name="Anderluh G."/>
            <person name="Asadollahi M."/>
            <person name="Askin M."/>
            <person name="Barry K."/>
            <person name="Battaglia E."/>
            <person name="Bayram O."/>
            <person name="Benocci T."/>
            <person name="Braus-Stromeyer S.A."/>
            <person name="Caldana C."/>
            <person name="Canovas D."/>
            <person name="Cerqueira G.C."/>
            <person name="Chen F."/>
            <person name="Chen W."/>
            <person name="Choi C."/>
            <person name="Clum A."/>
            <person name="Dos Santos R.A."/>
            <person name="Damasio A.R."/>
            <person name="Diallinas G."/>
            <person name="Emri T."/>
            <person name="Fekete E."/>
            <person name="Flipphi M."/>
            <person name="Freyberg S."/>
            <person name="Gallo A."/>
            <person name="Gournas C."/>
            <person name="Habgood R."/>
            <person name="Hainaut M."/>
            <person name="Harispe M.L."/>
            <person name="Henrissat B."/>
            <person name="Hilden K.S."/>
            <person name="Hope R."/>
            <person name="Hossain A."/>
            <person name="Karabika E."/>
            <person name="Karaffa L."/>
            <person name="Karanyi Z."/>
            <person name="Krasevec N."/>
            <person name="Kuo A."/>
            <person name="Kusch H."/>
            <person name="LaButti K."/>
            <person name="Lagendijk E.L."/>
            <person name="Lapidus A."/>
            <person name="Levasseur A."/>
            <person name="Lindquist E."/>
            <person name="Lipzen A."/>
            <person name="Logrieco A.F."/>
            <person name="MacCabe A."/>
            <person name="Maekelae M.R."/>
            <person name="Malavazi I."/>
            <person name="Melin P."/>
            <person name="Meyer V."/>
            <person name="Mielnichuk N."/>
            <person name="Miskei M."/>
            <person name="Molnar A.P."/>
            <person name="Mule G."/>
            <person name="Ngan C.Y."/>
            <person name="Orejas M."/>
            <person name="Orosz E."/>
            <person name="Ouedraogo J.P."/>
            <person name="Overkamp K.M."/>
            <person name="Park H.-S."/>
            <person name="Perrone G."/>
            <person name="Piumi F."/>
            <person name="Punt P.J."/>
            <person name="Ram A.F."/>
            <person name="Ramon A."/>
            <person name="Rauscher S."/>
            <person name="Record E."/>
            <person name="Riano-Pachon D.M."/>
            <person name="Robert V."/>
            <person name="Roehrig J."/>
            <person name="Ruller R."/>
            <person name="Salamov A."/>
            <person name="Salih N.S."/>
            <person name="Samson R.A."/>
            <person name="Sandor E."/>
            <person name="Sanguinetti M."/>
            <person name="Schuetze T."/>
            <person name="Sepcic K."/>
            <person name="Shelest E."/>
            <person name="Sherlock G."/>
            <person name="Sophianopoulou V."/>
            <person name="Squina F.M."/>
            <person name="Sun H."/>
            <person name="Susca A."/>
            <person name="Todd R.B."/>
            <person name="Tsang A."/>
            <person name="Unkles S.E."/>
            <person name="van de Wiele N."/>
            <person name="van Rossen-Uffink D."/>
            <person name="Oliveira J.V."/>
            <person name="Vesth T.C."/>
            <person name="Visser J."/>
            <person name="Yu J.-H."/>
            <person name="Zhou M."/>
            <person name="Andersen M.R."/>
            <person name="Archer D.B."/>
            <person name="Baker S.E."/>
            <person name="Benoit I."/>
            <person name="Brakhage A.A."/>
            <person name="Braus G.H."/>
            <person name="Fischer R."/>
            <person name="Frisvad J.C."/>
            <person name="Goldman G.H."/>
            <person name="Houbraken J."/>
            <person name="Oakley B."/>
            <person name="Pocsi I."/>
            <person name="Scazzocchio C."/>
            <person name="Seiboth B."/>
            <person name="vanKuyk P.A."/>
            <person name="Wortman J."/>
            <person name="Dyer P.S."/>
            <person name="Grigoriev I.V."/>
        </authorList>
    </citation>
    <scope>NUCLEOTIDE SEQUENCE [LARGE SCALE GENOMIC DNA]</scope>
    <source>
        <strain evidence="2">CBS 506.65</strain>
    </source>
</reference>
<dbReference type="VEuPathDB" id="FungiDB:ASPZODRAFT_959491"/>
<dbReference type="GeneID" id="34616982"/>
<dbReference type="Proteomes" id="UP000184188">
    <property type="component" value="Unassembled WGS sequence"/>
</dbReference>
<evidence type="ECO:0000313" key="1">
    <source>
        <dbReference type="EMBL" id="OJJ49514.1"/>
    </source>
</evidence>
<protein>
    <submittedName>
        <fullName evidence="1">Uncharacterized protein</fullName>
    </submittedName>
</protein>
<proteinExistence type="predicted"/>
<dbReference type="RefSeq" id="XP_022584024.1">
    <property type="nucleotide sequence ID" value="XM_022730518.1"/>
</dbReference>
<evidence type="ECO:0000313" key="2">
    <source>
        <dbReference type="Proteomes" id="UP000184188"/>
    </source>
</evidence>
<sequence length="156" mass="17912">MDPTALSHADFPSWTSRRPSIAHPLHQHRWGAEYQRHRAEIPGLVRIKTRMTAYVLCCPPRQPASYRRRHLRPLYLLSAAPHRKAGYRTSFKLNSKGTPVHLIGFEISGGASRLLDSFFWIRSDSTGQHVHALQPPPSPTELFHIFEHTIYLPLFS</sequence>